<dbReference type="RefSeq" id="WP_073029446.1">
    <property type="nucleotide sequence ID" value="NZ_FQXJ01000006.1"/>
</dbReference>
<dbReference type="Gene3D" id="1.10.10.10">
    <property type="entry name" value="Winged helix-like DNA-binding domain superfamily/Winged helix DNA-binding domain"/>
    <property type="match status" value="1"/>
</dbReference>
<dbReference type="SUPFAM" id="SSF52540">
    <property type="entry name" value="P-loop containing nucleoside triphosphate hydrolases"/>
    <property type="match status" value="1"/>
</dbReference>
<name>A0A1M5X9C3_9FIRM</name>
<dbReference type="CDD" id="cd06170">
    <property type="entry name" value="LuxR_C_like"/>
    <property type="match status" value="1"/>
</dbReference>
<dbReference type="InterPro" id="IPR027417">
    <property type="entry name" value="P-loop_NTPase"/>
</dbReference>
<accession>A0A1M5X9C3</accession>
<evidence type="ECO:0000313" key="6">
    <source>
        <dbReference type="Proteomes" id="UP000183954"/>
    </source>
</evidence>
<dbReference type="Pfam" id="PF17874">
    <property type="entry name" value="TPR_MalT"/>
    <property type="match status" value="1"/>
</dbReference>
<dbReference type="STRING" id="1121420.SAMN02746098_01842"/>
<evidence type="ECO:0000313" key="5">
    <source>
        <dbReference type="EMBL" id="SHH95813.1"/>
    </source>
</evidence>
<dbReference type="AlphaFoldDB" id="A0A1M5X9C3"/>
<keyword evidence="1" id="KW-0805">Transcription regulation</keyword>
<dbReference type="InterPro" id="IPR011990">
    <property type="entry name" value="TPR-like_helical_dom_sf"/>
</dbReference>
<dbReference type="SUPFAM" id="SSF46894">
    <property type="entry name" value="C-terminal effector domain of the bipartite response regulators"/>
    <property type="match status" value="1"/>
</dbReference>
<keyword evidence="2" id="KW-0238">DNA-binding</keyword>
<dbReference type="Gene3D" id="3.40.50.300">
    <property type="entry name" value="P-loop containing nucleotide triphosphate hydrolases"/>
    <property type="match status" value="1"/>
</dbReference>
<reference evidence="6" key="1">
    <citation type="submission" date="2016-11" db="EMBL/GenBank/DDBJ databases">
        <authorList>
            <person name="Varghese N."/>
            <person name="Submissions S."/>
        </authorList>
    </citation>
    <scope>NUCLEOTIDE SEQUENCE [LARGE SCALE GENOMIC DNA]</scope>
    <source>
        <strain evidence="6">DSM 15449</strain>
    </source>
</reference>
<evidence type="ECO:0000256" key="1">
    <source>
        <dbReference type="ARBA" id="ARBA00023015"/>
    </source>
</evidence>
<dbReference type="PROSITE" id="PS50043">
    <property type="entry name" value="HTH_LUXR_2"/>
    <property type="match status" value="1"/>
</dbReference>
<proteinExistence type="predicted"/>
<gene>
    <name evidence="5" type="ORF">SAMN02746098_01842</name>
</gene>
<dbReference type="PANTHER" id="PTHR44688:SF16">
    <property type="entry name" value="DNA-BINDING TRANSCRIPTIONAL ACTIVATOR DEVR_DOSR"/>
    <property type="match status" value="1"/>
</dbReference>
<dbReference type="InterPro" id="IPR059106">
    <property type="entry name" value="WHD_MalT"/>
</dbReference>
<dbReference type="GO" id="GO:0003677">
    <property type="term" value="F:DNA binding"/>
    <property type="evidence" value="ECO:0007669"/>
    <property type="project" value="UniProtKB-KW"/>
</dbReference>
<evidence type="ECO:0000259" key="4">
    <source>
        <dbReference type="PROSITE" id="PS50043"/>
    </source>
</evidence>
<dbReference type="InterPro" id="IPR000792">
    <property type="entry name" value="Tscrpt_reg_LuxR_C"/>
</dbReference>
<dbReference type="PRINTS" id="PR00038">
    <property type="entry name" value="HTHLUXR"/>
</dbReference>
<evidence type="ECO:0000256" key="2">
    <source>
        <dbReference type="ARBA" id="ARBA00023125"/>
    </source>
</evidence>
<dbReference type="GO" id="GO:0006355">
    <property type="term" value="P:regulation of DNA-templated transcription"/>
    <property type="evidence" value="ECO:0007669"/>
    <property type="project" value="InterPro"/>
</dbReference>
<dbReference type="SUPFAM" id="SSF48452">
    <property type="entry name" value="TPR-like"/>
    <property type="match status" value="1"/>
</dbReference>
<keyword evidence="6" id="KW-1185">Reference proteome</keyword>
<organism evidence="5 6">
    <name type="scientific">Desulfosporosinus lacus DSM 15449</name>
    <dbReference type="NCBI Taxonomy" id="1121420"/>
    <lineage>
        <taxon>Bacteria</taxon>
        <taxon>Bacillati</taxon>
        <taxon>Bacillota</taxon>
        <taxon>Clostridia</taxon>
        <taxon>Eubacteriales</taxon>
        <taxon>Desulfitobacteriaceae</taxon>
        <taxon>Desulfosporosinus</taxon>
    </lineage>
</organism>
<keyword evidence="3" id="KW-0804">Transcription</keyword>
<feature type="domain" description="HTH luxR-type" evidence="4">
    <location>
        <begin position="794"/>
        <end position="859"/>
    </location>
</feature>
<dbReference type="EMBL" id="FQXJ01000006">
    <property type="protein sequence ID" value="SHH95813.1"/>
    <property type="molecule type" value="Genomic_DNA"/>
</dbReference>
<dbReference type="Gene3D" id="1.25.40.10">
    <property type="entry name" value="Tetratricopeptide repeat domain"/>
    <property type="match status" value="1"/>
</dbReference>
<dbReference type="PANTHER" id="PTHR44688">
    <property type="entry name" value="DNA-BINDING TRANSCRIPTIONAL ACTIVATOR DEVR_DOSR"/>
    <property type="match status" value="1"/>
</dbReference>
<sequence>MLKAKLQAPIVNHRIISREQLQRKFRRVLECHLTLVTAPAGSGKTTAVLEWLGKCDLTWAWLSLDGGDNQPVTFWRYVCAALDKIVGGIAKDTEYVWASSEMVKAHIHLNILIDRLAEAPTDFLLVLDDLHEISEPSILKGLSYLMDYLPAKMHLILISRREPELDLARQRIKWQAQRLGEQDLRFQEEEISRFYQARGYTLPEEELKKVESYTEGWAAAMVAVAMSMENAGGGNALAALPQSSRDIEEYLHDEVLNTWMPERRAFALKTCLLDTLSPALCEAVTGEVSSAGLLKEISEGSGFLNALAGQDQTYQYHHLFKSFLHKLLRETAPYEIPRLHRRAGCWFQAQGRMPEAIEHFLNGGFYGEAFELMEHQSDDIIDKNDFGRLLSWIERLPEGYRRNSFKIAVIYVLYYAENGRFDLSRQWLNRMKAIQADRQAVSSPEWSGYSRTLCTMVEANLLVREGSSEFLTLILAAAETDGGRHYKMPEYHDFNAGDIYFYRSPINRIVGLFREAPGQYARMIESYRAMISKNPGYAPLACGEYLYESNRLEEALPFLLKAMEEGQEADCPGALVPAMVDIARVKRAEGDISGALSVLEKCAKLLPDNRKSHWIYLLQAYRCRLLMDIGDTEKVREWVLASKLDLFTELSRFKEYELIVYVRALIFLNRTQDARLLLHRLLTFTGDNGRSHSRVEVLNLLALLDFRNHHTLSSFRYMDESFAIGLKEGYVRSYLDELSPMAQILRAYLKSRRKPAEEQFLTEGRAWASSLLKQMPGSLLPTLEACDQVAGRKAGKIWEQLTVQERKVLELMANAATNQQISDTLGIGLRTVKTHTGNIYGKLGLKNRSQCLKLVRELGLL</sequence>
<protein>
    <submittedName>
        <fullName evidence="5">ATP-, maltotriose-and DNA-dependent transcriptional regulator MalT</fullName>
    </submittedName>
</protein>
<dbReference type="InterPro" id="IPR041617">
    <property type="entry name" value="TPR_MalT"/>
</dbReference>
<dbReference type="Pfam" id="PF25873">
    <property type="entry name" value="WHD_MalT"/>
    <property type="match status" value="1"/>
</dbReference>
<dbReference type="SMART" id="SM00421">
    <property type="entry name" value="HTH_LUXR"/>
    <property type="match status" value="1"/>
</dbReference>
<dbReference type="Pfam" id="PF00196">
    <property type="entry name" value="GerE"/>
    <property type="match status" value="1"/>
</dbReference>
<dbReference type="Proteomes" id="UP000183954">
    <property type="component" value="Unassembled WGS sequence"/>
</dbReference>
<dbReference type="InterPro" id="IPR016032">
    <property type="entry name" value="Sig_transdc_resp-reg_C-effctor"/>
</dbReference>
<dbReference type="InterPro" id="IPR036388">
    <property type="entry name" value="WH-like_DNA-bd_sf"/>
</dbReference>
<dbReference type="OrthoDB" id="9789465at2"/>
<evidence type="ECO:0000256" key="3">
    <source>
        <dbReference type="ARBA" id="ARBA00023163"/>
    </source>
</evidence>